<organism evidence="2 3">
    <name type="scientific">Hufsiella arboris</name>
    <dbReference type="NCBI Taxonomy" id="2695275"/>
    <lineage>
        <taxon>Bacteria</taxon>
        <taxon>Pseudomonadati</taxon>
        <taxon>Bacteroidota</taxon>
        <taxon>Sphingobacteriia</taxon>
        <taxon>Sphingobacteriales</taxon>
        <taxon>Sphingobacteriaceae</taxon>
        <taxon>Hufsiella</taxon>
    </lineage>
</organism>
<dbReference type="RefSeq" id="WP_160844189.1">
    <property type="nucleotide sequence ID" value="NZ_WVHT01000003.1"/>
</dbReference>
<sequence>MKRRFAVGFLCLFGILTGRAQDHIYSQFYNAPVYLNPALNGQFKGDLRVNFIYRNQWTAVPGTLNYMTASLDYQLPEFNSGIGLIVNHTSEGTAFWTKNNIAGVYSYAVGSDNFNLSFGLQAGITNNRIDETKLVFSDQLDVHTGIVPGAASSAGPLQYNNRYYFDSGAGINLVVGNFMAGGAVQHLNKPNESFTGMKSPLPMRTTAYMSYRLGLIAGGYDEDNLYAIPSVVVYSQSKSIAYSAGLQVKKNALNAGIWYRNNSQGGPDAVVVSLIFDIFSGSYRDEKIRLGVSHDATTSRLGYGNTTGTTEGSIGYEVSFPNRNGGYRQFAESVKCSDFY</sequence>
<evidence type="ECO:0000313" key="2">
    <source>
        <dbReference type="EMBL" id="MXV51015.1"/>
    </source>
</evidence>
<proteinExistence type="predicted"/>
<keyword evidence="1" id="KW-0732">Signal</keyword>
<protein>
    <submittedName>
        <fullName evidence="2">Type IX secretion system membrane protein PorP/SprF</fullName>
    </submittedName>
</protein>
<accession>A0A7K1Y8V7</accession>
<dbReference type="Proteomes" id="UP000466586">
    <property type="component" value="Unassembled WGS sequence"/>
</dbReference>
<feature type="chain" id="PRO_5029447143" evidence="1">
    <location>
        <begin position="21"/>
        <end position="340"/>
    </location>
</feature>
<evidence type="ECO:0000313" key="3">
    <source>
        <dbReference type="Proteomes" id="UP000466586"/>
    </source>
</evidence>
<dbReference type="EMBL" id="WVHT01000003">
    <property type="protein sequence ID" value="MXV51015.1"/>
    <property type="molecule type" value="Genomic_DNA"/>
</dbReference>
<gene>
    <name evidence="2" type="ORF">GS399_08525</name>
</gene>
<feature type="signal peptide" evidence="1">
    <location>
        <begin position="1"/>
        <end position="20"/>
    </location>
</feature>
<dbReference type="InterPro" id="IPR019861">
    <property type="entry name" value="PorP/SprF_Bacteroidetes"/>
</dbReference>
<comment type="caution">
    <text evidence="2">The sequence shown here is derived from an EMBL/GenBank/DDBJ whole genome shotgun (WGS) entry which is preliminary data.</text>
</comment>
<reference evidence="2 3" key="1">
    <citation type="submission" date="2019-11" db="EMBL/GenBank/DDBJ databases">
        <title>Pedobacter sp. HMF7647 Genome sequencing and assembly.</title>
        <authorList>
            <person name="Kang H."/>
            <person name="Kim H."/>
            <person name="Joh K."/>
        </authorList>
    </citation>
    <scope>NUCLEOTIDE SEQUENCE [LARGE SCALE GENOMIC DNA]</scope>
    <source>
        <strain evidence="2 3">HMF7647</strain>
    </source>
</reference>
<dbReference type="NCBIfam" id="TIGR03519">
    <property type="entry name" value="T9SS_PorP_fam"/>
    <property type="match status" value="1"/>
</dbReference>
<name>A0A7K1Y8V7_9SPHI</name>
<dbReference type="Pfam" id="PF11751">
    <property type="entry name" value="PorP_SprF"/>
    <property type="match status" value="1"/>
</dbReference>
<dbReference type="AlphaFoldDB" id="A0A7K1Y8V7"/>
<evidence type="ECO:0000256" key="1">
    <source>
        <dbReference type="SAM" id="SignalP"/>
    </source>
</evidence>
<keyword evidence="3" id="KW-1185">Reference proteome</keyword>